<feature type="active site" description="Proton acceptor" evidence="19">
    <location>
        <position position="263"/>
    </location>
</feature>
<evidence type="ECO:0000256" key="22">
    <source>
        <dbReference type="RuleBase" id="RU000304"/>
    </source>
</evidence>
<dbReference type="PROSITE" id="PS00107">
    <property type="entry name" value="PROTEIN_KINASE_ATP"/>
    <property type="match status" value="1"/>
</dbReference>
<comment type="subcellular location">
    <subcellularLocation>
        <location evidence="1">Nucleus</location>
    </subcellularLocation>
</comment>
<comment type="caution">
    <text evidence="25">The sequence shown here is derived from an EMBL/GenBank/DDBJ whole genome shotgun (WGS) entry which is preliminary data.</text>
</comment>
<dbReference type="GO" id="GO:0008353">
    <property type="term" value="F:RNA polymerase II CTD heptapeptide repeat kinase activity"/>
    <property type="evidence" value="ECO:0007669"/>
    <property type="project" value="UniProtKB-EC"/>
</dbReference>
<keyword evidence="12 20" id="KW-0067">ATP-binding</keyword>
<dbReference type="Proteomes" id="UP001066276">
    <property type="component" value="Chromosome 1_2"/>
</dbReference>
<evidence type="ECO:0000313" key="26">
    <source>
        <dbReference type="Proteomes" id="UP001066276"/>
    </source>
</evidence>
<evidence type="ECO:0000256" key="15">
    <source>
        <dbReference type="ARBA" id="ARBA00029738"/>
    </source>
</evidence>
<evidence type="ECO:0000256" key="13">
    <source>
        <dbReference type="ARBA" id="ARBA00023242"/>
    </source>
</evidence>
<keyword evidence="6 22" id="KW-0723">Serine/threonine-protein kinase</keyword>
<dbReference type="GO" id="GO:0051301">
    <property type="term" value="P:cell division"/>
    <property type="evidence" value="ECO:0007669"/>
    <property type="project" value="UniProtKB-KW"/>
</dbReference>
<evidence type="ECO:0000256" key="9">
    <source>
        <dbReference type="ARBA" id="ARBA00022679"/>
    </source>
</evidence>
<evidence type="ECO:0000256" key="14">
    <source>
        <dbReference type="ARBA" id="ARBA00023306"/>
    </source>
</evidence>
<dbReference type="InterPro" id="IPR000719">
    <property type="entry name" value="Prot_kinase_dom"/>
</dbReference>
<comment type="catalytic activity">
    <reaction evidence="18">
        <text>[DNA-directed RNA polymerase] + ATP = phospho-[DNA-directed RNA polymerase] + ADP + H(+)</text>
        <dbReference type="Rhea" id="RHEA:10216"/>
        <dbReference type="Rhea" id="RHEA-COMP:11321"/>
        <dbReference type="Rhea" id="RHEA-COMP:11322"/>
        <dbReference type="ChEBI" id="CHEBI:15378"/>
        <dbReference type="ChEBI" id="CHEBI:30616"/>
        <dbReference type="ChEBI" id="CHEBI:43176"/>
        <dbReference type="ChEBI" id="CHEBI:68546"/>
        <dbReference type="ChEBI" id="CHEBI:456216"/>
        <dbReference type="EC" id="2.7.11.23"/>
    </reaction>
</comment>
<dbReference type="Gene3D" id="1.10.510.10">
    <property type="entry name" value="Transferase(Phosphotransferase) domain 1"/>
    <property type="match status" value="1"/>
</dbReference>
<dbReference type="SMART" id="SM00220">
    <property type="entry name" value="S_TKc"/>
    <property type="match status" value="1"/>
</dbReference>
<evidence type="ECO:0000256" key="7">
    <source>
        <dbReference type="ARBA" id="ARBA00022553"/>
    </source>
</evidence>
<dbReference type="PANTHER" id="PTHR24056">
    <property type="entry name" value="CELL DIVISION PROTEIN KINASE"/>
    <property type="match status" value="1"/>
</dbReference>
<evidence type="ECO:0000313" key="25">
    <source>
        <dbReference type="EMBL" id="KAJ1209442.1"/>
    </source>
</evidence>
<keyword evidence="11" id="KW-0418">Kinase</keyword>
<dbReference type="PROSITE" id="PS00108">
    <property type="entry name" value="PROTEIN_KINASE_ST"/>
    <property type="match status" value="1"/>
</dbReference>
<keyword evidence="10 20" id="KW-0547">Nucleotide-binding</keyword>
<dbReference type="AlphaFoldDB" id="A0AAV7W9M8"/>
<dbReference type="GO" id="GO:0005737">
    <property type="term" value="C:cytoplasm"/>
    <property type="evidence" value="ECO:0007669"/>
    <property type="project" value="TreeGrafter"/>
</dbReference>
<feature type="domain" description="Protein kinase" evidence="24">
    <location>
        <begin position="138"/>
        <end position="421"/>
    </location>
</feature>
<dbReference type="InterPro" id="IPR011009">
    <property type="entry name" value="Kinase-like_dom_sf"/>
</dbReference>
<evidence type="ECO:0000256" key="5">
    <source>
        <dbReference type="ARBA" id="ARBA00013901"/>
    </source>
</evidence>
<gene>
    <name evidence="25" type="ORF">NDU88_004820</name>
</gene>
<dbReference type="EC" id="2.7.11.22" evidence="4"/>
<organism evidence="25 26">
    <name type="scientific">Pleurodeles waltl</name>
    <name type="common">Iberian ribbed newt</name>
    <dbReference type="NCBI Taxonomy" id="8319"/>
    <lineage>
        <taxon>Eukaryota</taxon>
        <taxon>Metazoa</taxon>
        <taxon>Chordata</taxon>
        <taxon>Craniata</taxon>
        <taxon>Vertebrata</taxon>
        <taxon>Euteleostomi</taxon>
        <taxon>Amphibia</taxon>
        <taxon>Batrachia</taxon>
        <taxon>Caudata</taxon>
        <taxon>Salamandroidea</taxon>
        <taxon>Salamandridae</taxon>
        <taxon>Pleurodelinae</taxon>
        <taxon>Pleurodeles</taxon>
    </lineage>
</organism>
<dbReference type="PANTHER" id="PTHR24056:SF0">
    <property type="entry name" value="CYCLIN-DEPENDENT KINASE 7"/>
    <property type="match status" value="1"/>
</dbReference>
<keyword evidence="7" id="KW-0597">Phosphoprotein</keyword>
<feature type="compositionally biased region" description="Basic and acidic residues" evidence="23">
    <location>
        <begin position="91"/>
        <end position="105"/>
    </location>
</feature>
<dbReference type="GO" id="GO:0004693">
    <property type="term" value="F:cyclin-dependent protein serine/threonine kinase activity"/>
    <property type="evidence" value="ECO:0007669"/>
    <property type="project" value="UniProtKB-EC"/>
</dbReference>
<name>A0AAV7W9M8_PLEWA</name>
<evidence type="ECO:0000256" key="8">
    <source>
        <dbReference type="ARBA" id="ARBA00022618"/>
    </source>
</evidence>
<evidence type="ECO:0000256" key="23">
    <source>
        <dbReference type="SAM" id="MobiDB-lite"/>
    </source>
</evidence>
<dbReference type="EC" id="2.7.11.23" evidence="3"/>
<protein>
    <recommendedName>
        <fullName evidence="5">Cyclin-dependent kinase 7</fullName>
        <ecNumber evidence="4">2.7.11.22</ecNumber>
        <ecNumber evidence="3">2.7.11.23</ecNumber>
    </recommendedName>
    <alternativeName>
        <fullName evidence="15">Cell division protein kinase 7</fullName>
    </alternativeName>
</protein>
<dbReference type="FunFam" id="1.10.510.10:FF:000097">
    <property type="entry name" value="Putative cyclin-dependent kinase 7"/>
    <property type="match status" value="1"/>
</dbReference>
<sequence>MGAPSPGSGVCWQLAVPATGQEESGAESRFTYTHHDGGDLWNPTGWIPELHHSCQGNEDANTGNLDIRVPELVKTEEGLRKGRAPYVEDAGGGREENESGIEGKNDVLTPTASPKTCATEVKPDSCCVMDARARARRYEKLDFLGEGQFATVYKARDKNTNQIVAIKKIKLGHRSEAKDGINRTALREIKLLQELNHPNIIGLIDAFGHKSNISLVFDFMETDLEVIIKDTSLVLTPAHIKSYMLMTLQGLEYLHHLWILHRDLKPNNLLLDENGVLKLADFGLAKSFGSPNRAYTHQVVTRWYRAPELLFGAKMYGVGVDMWAVGCILAELLLRVPFLPGDSDLDQLTRIFETLGTPVEEQWPGMSSLPDYVTFKMFPGTSLQHIFSAAGDDLLDLLQGLFTFNPCSRLTASQSLRKKYFSNRPAPTPGTLLPRPNCSVEALKEQQNLALGIKRKITDGADQGGPSKKLIF</sequence>
<evidence type="ECO:0000256" key="12">
    <source>
        <dbReference type="ARBA" id="ARBA00022840"/>
    </source>
</evidence>
<evidence type="ECO:0000256" key="17">
    <source>
        <dbReference type="ARBA" id="ARBA00048367"/>
    </source>
</evidence>
<evidence type="ECO:0000256" key="18">
    <source>
        <dbReference type="ARBA" id="ARBA00049280"/>
    </source>
</evidence>
<dbReference type="FunFam" id="3.30.200.20:FF:000190">
    <property type="entry name" value="Putative cyclin-dependent kinase 7"/>
    <property type="match status" value="1"/>
</dbReference>
<proteinExistence type="inferred from homology"/>
<dbReference type="GO" id="GO:0005524">
    <property type="term" value="F:ATP binding"/>
    <property type="evidence" value="ECO:0007669"/>
    <property type="project" value="UniProtKB-UniRule"/>
</dbReference>
<feature type="binding site" evidence="20">
    <location>
        <begin position="144"/>
        <end position="152"/>
    </location>
    <ligand>
        <name>ATP</name>
        <dbReference type="ChEBI" id="CHEBI:30616"/>
    </ligand>
</feature>
<dbReference type="CDD" id="cd07841">
    <property type="entry name" value="STKc_CDK7"/>
    <property type="match status" value="1"/>
</dbReference>
<keyword evidence="8" id="KW-0132">Cell division</keyword>
<evidence type="ECO:0000259" key="24">
    <source>
        <dbReference type="PROSITE" id="PS50011"/>
    </source>
</evidence>
<dbReference type="InterPro" id="IPR050108">
    <property type="entry name" value="CDK"/>
</dbReference>
<evidence type="ECO:0000256" key="1">
    <source>
        <dbReference type="ARBA" id="ARBA00004123"/>
    </source>
</evidence>
<dbReference type="GO" id="GO:0045944">
    <property type="term" value="P:positive regulation of transcription by RNA polymerase II"/>
    <property type="evidence" value="ECO:0007669"/>
    <property type="project" value="TreeGrafter"/>
</dbReference>
<feature type="region of interest" description="Disordered" evidence="23">
    <location>
        <begin position="85"/>
        <end position="109"/>
    </location>
</feature>
<evidence type="ECO:0000256" key="16">
    <source>
        <dbReference type="ARBA" id="ARBA00047811"/>
    </source>
</evidence>
<comment type="catalytic activity">
    <reaction evidence="16">
        <text>L-threonyl-[protein] + ATP = O-phospho-L-threonyl-[protein] + ADP + H(+)</text>
        <dbReference type="Rhea" id="RHEA:46608"/>
        <dbReference type="Rhea" id="RHEA-COMP:11060"/>
        <dbReference type="Rhea" id="RHEA-COMP:11605"/>
        <dbReference type="ChEBI" id="CHEBI:15378"/>
        <dbReference type="ChEBI" id="CHEBI:30013"/>
        <dbReference type="ChEBI" id="CHEBI:30616"/>
        <dbReference type="ChEBI" id="CHEBI:61977"/>
        <dbReference type="ChEBI" id="CHEBI:456216"/>
        <dbReference type="EC" id="2.7.11.22"/>
    </reaction>
</comment>
<dbReference type="InterPro" id="IPR017441">
    <property type="entry name" value="Protein_kinase_ATP_BS"/>
</dbReference>
<keyword evidence="26" id="KW-1185">Reference proteome</keyword>
<evidence type="ECO:0000256" key="2">
    <source>
        <dbReference type="ARBA" id="ARBA00006485"/>
    </source>
</evidence>
<evidence type="ECO:0000256" key="10">
    <source>
        <dbReference type="ARBA" id="ARBA00022741"/>
    </source>
</evidence>
<dbReference type="Gene3D" id="3.30.200.20">
    <property type="entry name" value="Phosphorylase Kinase, domain 1"/>
    <property type="match status" value="1"/>
</dbReference>
<reference evidence="25" key="1">
    <citation type="journal article" date="2022" name="bioRxiv">
        <title>Sequencing and chromosome-scale assembly of the giantPleurodeles waltlgenome.</title>
        <authorList>
            <person name="Brown T."/>
            <person name="Elewa A."/>
            <person name="Iarovenko S."/>
            <person name="Subramanian E."/>
            <person name="Araus A.J."/>
            <person name="Petzold A."/>
            <person name="Susuki M."/>
            <person name="Suzuki K.-i.T."/>
            <person name="Hayashi T."/>
            <person name="Toyoda A."/>
            <person name="Oliveira C."/>
            <person name="Osipova E."/>
            <person name="Leigh N.D."/>
            <person name="Simon A."/>
            <person name="Yun M.H."/>
        </authorList>
    </citation>
    <scope>NUCLEOTIDE SEQUENCE</scope>
    <source>
        <strain evidence="25">20211129_DDA</strain>
        <tissue evidence="25">Liver</tissue>
    </source>
</reference>
<evidence type="ECO:0000256" key="3">
    <source>
        <dbReference type="ARBA" id="ARBA00012409"/>
    </source>
</evidence>
<evidence type="ECO:0000256" key="19">
    <source>
        <dbReference type="PIRSR" id="PIRSR637770-1"/>
    </source>
</evidence>
<keyword evidence="9" id="KW-0808">Transferase</keyword>
<dbReference type="EMBL" id="JANPWB010000002">
    <property type="protein sequence ID" value="KAJ1209442.1"/>
    <property type="molecule type" value="Genomic_DNA"/>
</dbReference>
<evidence type="ECO:0000256" key="6">
    <source>
        <dbReference type="ARBA" id="ARBA00022527"/>
    </source>
</evidence>
<evidence type="ECO:0000256" key="20">
    <source>
        <dbReference type="PIRSR" id="PIRSR637770-2"/>
    </source>
</evidence>
<feature type="binding site" evidence="21">
    <location>
        <position position="168"/>
    </location>
    <ligand>
        <name>ATP</name>
        <dbReference type="ChEBI" id="CHEBI:30616"/>
    </ligand>
</feature>
<dbReference type="Pfam" id="PF00069">
    <property type="entry name" value="Pkinase"/>
    <property type="match status" value="1"/>
</dbReference>
<keyword evidence="14" id="KW-0131">Cell cycle</keyword>
<feature type="binding site" evidence="20">
    <location>
        <position position="167"/>
    </location>
    <ligand>
        <name>ATP</name>
        <dbReference type="ChEBI" id="CHEBI:30616"/>
    </ligand>
</feature>
<dbReference type="SUPFAM" id="SSF56112">
    <property type="entry name" value="Protein kinase-like (PK-like)"/>
    <property type="match status" value="1"/>
</dbReference>
<evidence type="ECO:0000256" key="21">
    <source>
        <dbReference type="PROSITE-ProRule" id="PRU10141"/>
    </source>
</evidence>
<comment type="similarity">
    <text evidence="2">Belongs to the protein kinase superfamily. CMGC Ser/Thr protein kinase family. CDC2/CDKX subfamily.</text>
</comment>
<dbReference type="InterPro" id="IPR008271">
    <property type="entry name" value="Ser/Thr_kinase_AS"/>
</dbReference>
<comment type="catalytic activity">
    <reaction evidence="17">
        <text>L-seryl-[protein] + ATP = O-phospho-L-seryl-[protein] + ADP + H(+)</text>
        <dbReference type="Rhea" id="RHEA:17989"/>
        <dbReference type="Rhea" id="RHEA-COMP:9863"/>
        <dbReference type="Rhea" id="RHEA-COMP:11604"/>
        <dbReference type="ChEBI" id="CHEBI:15378"/>
        <dbReference type="ChEBI" id="CHEBI:29999"/>
        <dbReference type="ChEBI" id="CHEBI:30616"/>
        <dbReference type="ChEBI" id="CHEBI:83421"/>
        <dbReference type="ChEBI" id="CHEBI:456216"/>
        <dbReference type="EC" id="2.7.11.22"/>
    </reaction>
</comment>
<accession>A0AAV7W9M8</accession>
<dbReference type="GO" id="GO:0070985">
    <property type="term" value="C:transcription factor TFIIK complex"/>
    <property type="evidence" value="ECO:0007669"/>
    <property type="project" value="InterPro"/>
</dbReference>
<keyword evidence="13" id="KW-0539">Nucleus</keyword>
<evidence type="ECO:0000256" key="11">
    <source>
        <dbReference type="ARBA" id="ARBA00022777"/>
    </source>
</evidence>
<dbReference type="InterPro" id="IPR037770">
    <property type="entry name" value="CDK7"/>
</dbReference>
<dbReference type="PROSITE" id="PS50011">
    <property type="entry name" value="PROTEIN_KINASE_DOM"/>
    <property type="match status" value="1"/>
</dbReference>
<evidence type="ECO:0000256" key="4">
    <source>
        <dbReference type="ARBA" id="ARBA00012425"/>
    </source>
</evidence>